<accession>A0A6A7BD23</accession>
<evidence type="ECO:0000313" key="2">
    <source>
        <dbReference type="Proteomes" id="UP000799423"/>
    </source>
</evidence>
<evidence type="ECO:0008006" key="3">
    <source>
        <dbReference type="Google" id="ProtNLM"/>
    </source>
</evidence>
<name>A0A6A7BD23_9PLEO</name>
<dbReference type="SUPFAM" id="SSF52768">
    <property type="entry name" value="Arginase/deacetylase"/>
    <property type="match status" value="1"/>
</dbReference>
<sequence length="94" mass="10316">MASIGAACGLGIENLKFIYLDAHNDMDTSCTNENGASIGMLSRSRDRYSPMQYKDRFLYVGLRGEGYTKDDRGRGRCACDLGAMQRSMSTSPTS</sequence>
<gene>
    <name evidence="1" type="ORF">T440DRAFT_466219</name>
</gene>
<proteinExistence type="predicted"/>
<dbReference type="AlphaFoldDB" id="A0A6A7BD23"/>
<dbReference type="OrthoDB" id="9992747at2759"/>
<dbReference type="Proteomes" id="UP000799423">
    <property type="component" value="Unassembled WGS sequence"/>
</dbReference>
<organism evidence="1 2">
    <name type="scientific">Plenodomus tracheiphilus IPT5</name>
    <dbReference type="NCBI Taxonomy" id="1408161"/>
    <lineage>
        <taxon>Eukaryota</taxon>
        <taxon>Fungi</taxon>
        <taxon>Dikarya</taxon>
        <taxon>Ascomycota</taxon>
        <taxon>Pezizomycotina</taxon>
        <taxon>Dothideomycetes</taxon>
        <taxon>Pleosporomycetidae</taxon>
        <taxon>Pleosporales</taxon>
        <taxon>Pleosporineae</taxon>
        <taxon>Leptosphaeriaceae</taxon>
        <taxon>Plenodomus</taxon>
    </lineage>
</organism>
<dbReference type="EMBL" id="MU006296">
    <property type="protein sequence ID" value="KAF2853243.1"/>
    <property type="molecule type" value="Genomic_DNA"/>
</dbReference>
<reference evidence="1" key="1">
    <citation type="submission" date="2020-01" db="EMBL/GenBank/DDBJ databases">
        <authorList>
            <consortium name="DOE Joint Genome Institute"/>
            <person name="Haridas S."/>
            <person name="Albert R."/>
            <person name="Binder M."/>
            <person name="Bloem J."/>
            <person name="Labutti K."/>
            <person name="Salamov A."/>
            <person name="Andreopoulos B."/>
            <person name="Baker S.E."/>
            <person name="Barry K."/>
            <person name="Bills G."/>
            <person name="Bluhm B.H."/>
            <person name="Cannon C."/>
            <person name="Castanera R."/>
            <person name="Culley D.E."/>
            <person name="Daum C."/>
            <person name="Ezra D."/>
            <person name="Gonzalez J.B."/>
            <person name="Henrissat B."/>
            <person name="Kuo A."/>
            <person name="Liang C."/>
            <person name="Lipzen A."/>
            <person name="Lutzoni F."/>
            <person name="Magnuson J."/>
            <person name="Mondo S."/>
            <person name="Nolan M."/>
            <person name="Ohm R."/>
            <person name="Pangilinan J."/>
            <person name="Park H.-J."/>
            <person name="Ramirez L."/>
            <person name="Alfaro M."/>
            <person name="Sun H."/>
            <person name="Tritt A."/>
            <person name="Yoshinaga Y."/>
            <person name="Zwiers L.-H."/>
            <person name="Turgeon B.G."/>
            <person name="Goodwin S.B."/>
            <person name="Spatafora J.W."/>
            <person name="Crous P.W."/>
            <person name="Grigoriev I.V."/>
        </authorList>
    </citation>
    <scope>NUCLEOTIDE SEQUENCE</scope>
    <source>
        <strain evidence="1">IPT5</strain>
    </source>
</reference>
<dbReference type="InterPro" id="IPR023696">
    <property type="entry name" value="Ureohydrolase_dom_sf"/>
</dbReference>
<evidence type="ECO:0000313" key="1">
    <source>
        <dbReference type="EMBL" id="KAF2853243.1"/>
    </source>
</evidence>
<keyword evidence="2" id="KW-1185">Reference proteome</keyword>
<protein>
    <recommendedName>
        <fullName evidence="3">Arginase/deacetylase</fullName>
    </recommendedName>
</protein>